<evidence type="ECO:0000256" key="2">
    <source>
        <dbReference type="ARBA" id="ARBA00022515"/>
    </source>
</evidence>
<dbReference type="Pfam" id="PF10410">
    <property type="entry name" value="DnaB_bind"/>
    <property type="match status" value="1"/>
</dbReference>
<keyword evidence="7 12" id="KW-0863">Zinc-finger</keyword>
<comment type="domain">
    <text evidence="12">Contains an N-terminal zinc-binding domain, a central core domain that contains the primase activity, and a C-terminal DnaB-binding domain.</text>
</comment>
<dbReference type="HAMAP" id="MF_00974">
    <property type="entry name" value="DNA_primase_DnaG"/>
    <property type="match status" value="1"/>
</dbReference>
<evidence type="ECO:0000259" key="16">
    <source>
        <dbReference type="PROSITE" id="PS50880"/>
    </source>
</evidence>
<dbReference type="Gene3D" id="1.20.50.20">
    <property type="entry name" value="DnaG, RNA polymerase domain, helical bundle"/>
    <property type="match status" value="1"/>
</dbReference>
<accession>A0A4R3I9I3</accession>
<dbReference type="FunFam" id="3.90.980.10:FF:000001">
    <property type="entry name" value="DNA primase"/>
    <property type="match status" value="1"/>
</dbReference>
<dbReference type="NCBIfam" id="TIGR01391">
    <property type="entry name" value="dnaG"/>
    <property type="match status" value="1"/>
</dbReference>
<comment type="catalytic activity">
    <reaction evidence="12">
        <text>ssDNA + n NTP = ssDNA/pppN(pN)n-1 hybrid + (n-1) diphosphate.</text>
        <dbReference type="EC" id="2.7.7.101"/>
    </reaction>
</comment>
<gene>
    <name evidence="12" type="primary">dnaG</name>
    <name evidence="17" type="ORF">BCF53_10282</name>
</gene>
<dbReference type="SMART" id="SM00400">
    <property type="entry name" value="ZnF_CHCC"/>
    <property type="match status" value="1"/>
</dbReference>
<evidence type="ECO:0000256" key="1">
    <source>
        <dbReference type="ARBA" id="ARBA00022478"/>
    </source>
</evidence>
<dbReference type="PANTHER" id="PTHR30313">
    <property type="entry name" value="DNA PRIMASE"/>
    <property type="match status" value="1"/>
</dbReference>
<feature type="domain" description="Toprim" evidence="16">
    <location>
        <begin position="260"/>
        <end position="342"/>
    </location>
</feature>
<evidence type="ECO:0000256" key="11">
    <source>
        <dbReference type="ARBA" id="ARBA00023163"/>
    </source>
</evidence>
<comment type="subunit">
    <text evidence="12">Monomer. Interacts with DnaB.</text>
</comment>
<keyword evidence="9" id="KW-0460">Magnesium</keyword>
<evidence type="ECO:0000313" key="18">
    <source>
        <dbReference type="Proteomes" id="UP000295793"/>
    </source>
</evidence>
<protein>
    <recommendedName>
        <fullName evidence="12 13">DNA primase</fullName>
        <ecNumber evidence="12">2.7.7.101</ecNumber>
    </recommendedName>
</protein>
<dbReference type="InterPro" id="IPR019475">
    <property type="entry name" value="DNA_primase_DnaB-bd"/>
</dbReference>
<dbReference type="GO" id="GO:0003899">
    <property type="term" value="F:DNA-directed RNA polymerase activity"/>
    <property type="evidence" value="ECO:0007669"/>
    <property type="project" value="UniProtKB-UniRule"/>
</dbReference>
<evidence type="ECO:0000313" key="17">
    <source>
        <dbReference type="EMBL" id="TCS43059.1"/>
    </source>
</evidence>
<reference evidence="17 18" key="1">
    <citation type="submission" date="2019-03" db="EMBL/GenBank/DDBJ databases">
        <title>Genomic Encyclopedia of Archaeal and Bacterial Type Strains, Phase II (KMG-II): from individual species to whole genera.</title>
        <authorList>
            <person name="Goeker M."/>
        </authorList>
    </citation>
    <scope>NUCLEOTIDE SEQUENCE [LARGE SCALE GENOMIC DNA]</scope>
    <source>
        <strain evidence="17 18">DSM 15388</strain>
    </source>
</reference>
<dbReference type="InterPro" id="IPR013173">
    <property type="entry name" value="DNA_primase_DnaG_DnaB-bd_dom"/>
</dbReference>
<comment type="function">
    <text evidence="12 13">RNA polymerase that catalyzes the synthesis of short RNA molecules used as primers for DNA polymerase during DNA replication.</text>
</comment>
<dbReference type="InterPro" id="IPR034151">
    <property type="entry name" value="TOPRIM_DnaG_bac"/>
</dbReference>
<dbReference type="SUPFAM" id="SSF57783">
    <property type="entry name" value="Zinc beta-ribbon"/>
    <property type="match status" value="1"/>
</dbReference>
<dbReference type="InterPro" id="IPR037068">
    <property type="entry name" value="DNA_primase_core_N_sf"/>
</dbReference>
<evidence type="ECO:0000256" key="5">
    <source>
        <dbReference type="ARBA" id="ARBA00022705"/>
    </source>
</evidence>
<evidence type="ECO:0000256" key="10">
    <source>
        <dbReference type="ARBA" id="ARBA00023125"/>
    </source>
</evidence>
<keyword evidence="11 12" id="KW-0804">Transcription</keyword>
<evidence type="ECO:0000256" key="14">
    <source>
        <dbReference type="PIRSR" id="PIRSR002811-1"/>
    </source>
</evidence>
<dbReference type="GO" id="GO:1990077">
    <property type="term" value="C:primosome complex"/>
    <property type="evidence" value="ECO:0007669"/>
    <property type="project" value="UniProtKB-KW"/>
</dbReference>
<dbReference type="GO" id="GO:0000428">
    <property type="term" value="C:DNA-directed RNA polymerase complex"/>
    <property type="evidence" value="ECO:0007669"/>
    <property type="project" value="UniProtKB-KW"/>
</dbReference>
<dbReference type="Proteomes" id="UP000295793">
    <property type="component" value="Unassembled WGS sequence"/>
</dbReference>
<dbReference type="SUPFAM" id="SSF117023">
    <property type="entry name" value="DNA primase DnaG, C-terminal domain"/>
    <property type="match status" value="1"/>
</dbReference>
<dbReference type="Gene3D" id="3.90.980.10">
    <property type="entry name" value="DNA primase, catalytic core, N-terminal domain"/>
    <property type="match status" value="1"/>
</dbReference>
<evidence type="ECO:0000256" key="15">
    <source>
        <dbReference type="SAM" id="MobiDB-lite"/>
    </source>
</evidence>
<keyword evidence="2 12" id="KW-0639">Primosome</keyword>
<keyword evidence="4 12" id="KW-0548">Nucleotidyltransferase</keyword>
<dbReference type="Gene3D" id="1.10.860.10">
    <property type="entry name" value="DNAb Helicase, Chain A"/>
    <property type="match status" value="1"/>
</dbReference>
<dbReference type="InterPro" id="IPR013264">
    <property type="entry name" value="DNAG_N"/>
</dbReference>
<dbReference type="PROSITE" id="PS50880">
    <property type="entry name" value="TOPRIM"/>
    <property type="match status" value="1"/>
</dbReference>
<comment type="similarity">
    <text evidence="12 13">Belongs to the DnaG primase family.</text>
</comment>
<keyword evidence="1 12" id="KW-0240">DNA-directed RNA polymerase</keyword>
<evidence type="ECO:0000256" key="13">
    <source>
        <dbReference type="PIRNR" id="PIRNR002811"/>
    </source>
</evidence>
<feature type="zinc finger region" description="CHC2-type" evidence="12 14">
    <location>
        <begin position="40"/>
        <end position="64"/>
    </location>
</feature>
<keyword evidence="3 12" id="KW-0808">Transferase</keyword>
<sequence>MAGLIPNDFIEQLLDRTDIVEVIGNRIDLKKKGKDHWACCPFHKENSPSFSVNSSKQFYYCFGCGASGTAVKFLQEYESLSFVEAIEELARMAGQDVPREEVSKESQQRQQQRRTLHDLMSSCADYFIHQLYQHPDAAAVQQYALTRGLTEDTIRTFGIGFAPAGWDNLIQHFRNDKTTQELLTTGMLTQNNQGRVYDRFRNRLMFPIRDIKGRVIAFGGRVMTPDEKPKYLNSPETPIFHKGAELYGLYEARKALKDFENIIIVEGYMDVVALAQHKVRNAVATLGTATSSTHIQKLFKHTAELVFCFDGDKAGRRAAERALANCLPEIKDGYQVRFLFLPEGEDPDTMVQKEGFDGFMHRVKQAQSCSDFLFQHLQSQADISRLDGRAKLASLARGWIEKAPDGIFKQLLYRQLSDLIGLTTEQIIDNYKAEAPEPAPAEPAPADEPRHFAPPYQGDEAPRVAQPKKSSKLDVRIGVVHRALAWLIRYPELALSIDMGAVGHLPGDDEHQLLKTVIKLLREAPKKDIYFAFDYLCQHNLREALSPISTSDYLWLEASNENHSDEKEFAKQELEKIINALTHRAPDDEYEQLKQRVLTLDPTLTDSDKQRYRDLLKQKKRR</sequence>
<dbReference type="GO" id="GO:0008270">
    <property type="term" value="F:zinc ion binding"/>
    <property type="evidence" value="ECO:0007669"/>
    <property type="project" value="UniProtKB-UniRule"/>
</dbReference>
<dbReference type="OrthoDB" id="9803773at2"/>
<organism evidence="17 18">
    <name type="scientific">Reinekea marinisedimentorum</name>
    <dbReference type="NCBI Taxonomy" id="230495"/>
    <lineage>
        <taxon>Bacteria</taxon>
        <taxon>Pseudomonadati</taxon>
        <taxon>Pseudomonadota</taxon>
        <taxon>Gammaproteobacteria</taxon>
        <taxon>Oceanospirillales</taxon>
        <taxon>Saccharospirillaceae</taxon>
        <taxon>Reinekea</taxon>
    </lineage>
</organism>
<dbReference type="PIRSF" id="PIRSF002811">
    <property type="entry name" value="DnaG"/>
    <property type="match status" value="1"/>
</dbReference>
<evidence type="ECO:0000256" key="9">
    <source>
        <dbReference type="ARBA" id="ARBA00022842"/>
    </source>
</evidence>
<dbReference type="FunFam" id="3.40.1360.10:FF:000002">
    <property type="entry name" value="DNA primase"/>
    <property type="match status" value="1"/>
</dbReference>
<dbReference type="EMBL" id="SLZR01000002">
    <property type="protein sequence ID" value="TCS43059.1"/>
    <property type="molecule type" value="Genomic_DNA"/>
</dbReference>
<evidence type="ECO:0000256" key="7">
    <source>
        <dbReference type="ARBA" id="ARBA00022771"/>
    </source>
</evidence>
<comment type="caution">
    <text evidence="17">The sequence shown here is derived from an EMBL/GenBank/DDBJ whole genome shotgun (WGS) entry which is preliminary data.</text>
</comment>
<dbReference type="InterPro" id="IPR036977">
    <property type="entry name" value="DNA_primase_Znf_CHC2"/>
</dbReference>
<dbReference type="InterPro" id="IPR006171">
    <property type="entry name" value="TOPRIM_dom"/>
</dbReference>
<dbReference type="InterPro" id="IPR016136">
    <property type="entry name" value="DNA_helicase_N/primase_C"/>
</dbReference>
<dbReference type="EC" id="2.7.7.101" evidence="12"/>
<dbReference type="Pfam" id="PF01807">
    <property type="entry name" value="Zn_ribbon_DnaG"/>
    <property type="match status" value="1"/>
</dbReference>
<comment type="cofactor">
    <cofactor evidence="12 13 14">
        <name>Zn(2+)</name>
        <dbReference type="ChEBI" id="CHEBI:29105"/>
    </cofactor>
    <text evidence="12 13 14">Binds 1 zinc ion per monomer.</text>
</comment>
<dbReference type="GO" id="GO:0006269">
    <property type="term" value="P:DNA replication, synthesis of primer"/>
    <property type="evidence" value="ECO:0007669"/>
    <property type="project" value="UniProtKB-UniRule"/>
</dbReference>
<dbReference type="Pfam" id="PF08278">
    <property type="entry name" value="DnaG_DnaB_bind"/>
    <property type="match status" value="1"/>
</dbReference>
<dbReference type="AlphaFoldDB" id="A0A4R3I9I3"/>
<dbReference type="InterPro" id="IPR006295">
    <property type="entry name" value="DNA_primase_DnaG"/>
</dbReference>
<dbReference type="Gene3D" id="3.40.1360.10">
    <property type="match status" value="1"/>
</dbReference>
<dbReference type="GO" id="GO:0003677">
    <property type="term" value="F:DNA binding"/>
    <property type="evidence" value="ECO:0007669"/>
    <property type="project" value="UniProtKB-KW"/>
</dbReference>
<dbReference type="Pfam" id="PF08275">
    <property type="entry name" value="DNAG_N"/>
    <property type="match status" value="1"/>
</dbReference>
<evidence type="ECO:0000256" key="12">
    <source>
        <dbReference type="HAMAP-Rule" id="MF_00974"/>
    </source>
</evidence>
<dbReference type="GO" id="GO:0005737">
    <property type="term" value="C:cytoplasm"/>
    <property type="evidence" value="ECO:0007669"/>
    <property type="project" value="TreeGrafter"/>
</dbReference>
<evidence type="ECO:0000256" key="6">
    <source>
        <dbReference type="ARBA" id="ARBA00022723"/>
    </source>
</evidence>
<keyword evidence="5 12" id="KW-0235">DNA replication</keyword>
<evidence type="ECO:0000256" key="4">
    <source>
        <dbReference type="ARBA" id="ARBA00022695"/>
    </source>
</evidence>
<keyword evidence="18" id="KW-1185">Reference proteome</keyword>
<keyword evidence="6 12" id="KW-0479">Metal-binding</keyword>
<dbReference type="Pfam" id="PF13155">
    <property type="entry name" value="Toprim_2"/>
    <property type="match status" value="1"/>
</dbReference>
<dbReference type="Gene3D" id="3.90.580.10">
    <property type="entry name" value="Zinc finger, CHC2-type domain"/>
    <property type="match status" value="1"/>
</dbReference>
<keyword evidence="8 12" id="KW-0862">Zinc</keyword>
<dbReference type="SMART" id="SM00493">
    <property type="entry name" value="TOPRIM"/>
    <property type="match status" value="1"/>
</dbReference>
<feature type="region of interest" description="Disordered" evidence="15">
    <location>
        <begin position="435"/>
        <end position="467"/>
    </location>
</feature>
<evidence type="ECO:0000256" key="3">
    <source>
        <dbReference type="ARBA" id="ARBA00022679"/>
    </source>
</evidence>
<dbReference type="PANTHER" id="PTHR30313:SF2">
    <property type="entry name" value="DNA PRIMASE"/>
    <property type="match status" value="1"/>
</dbReference>
<dbReference type="InterPro" id="IPR030846">
    <property type="entry name" value="DnaG_bac"/>
</dbReference>
<dbReference type="SUPFAM" id="SSF56731">
    <property type="entry name" value="DNA primase core"/>
    <property type="match status" value="1"/>
</dbReference>
<keyword evidence="10 12" id="KW-0238">DNA-binding</keyword>
<dbReference type="CDD" id="cd03364">
    <property type="entry name" value="TOPRIM_DnaG_primases"/>
    <property type="match status" value="1"/>
</dbReference>
<dbReference type="RefSeq" id="WP_132699649.1">
    <property type="nucleotide sequence ID" value="NZ_SLZR01000002.1"/>
</dbReference>
<dbReference type="InterPro" id="IPR002694">
    <property type="entry name" value="Znf_CHC2"/>
</dbReference>
<proteinExistence type="inferred from homology"/>
<dbReference type="InterPro" id="IPR050219">
    <property type="entry name" value="DnaG_primase"/>
</dbReference>
<evidence type="ECO:0000256" key="8">
    <source>
        <dbReference type="ARBA" id="ARBA00022833"/>
    </source>
</evidence>
<dbReference type="FunFam" id="3.90.580.10:FF:000001">
    <property type="entry name" value="DNA primase"/>
    <property type="match status" value="1"/>
</dbReference>
<name>A0A4R3I9I3_9GAMM</name>